<sequence>MHRSTLFVALLFATAQVSAAEPPKADTAAYAARVLEANCDKTAPGMAVLVARGDEVLYRGACGSANVELGVPLSADQVFRIGSVTKQFAAAAALKLAEAGKLSLDDPLTKFVPGYPGGDKVNVRMLLNHTSGLRSYTDMPGVMTGTPIMRDVTTAELIDTFKAEKPDFAPGEGWHYNNSGYVLLGAVIEAASGKPWHVYMDDAFFKPLGMTHTRYGNVQDRVIPGHVDGYSRKDDAWARAGYLSMTQPHAAGALVSTVDDLLKWNRALHEGKLLQDASYRAMITPVGKAVASNYGFGISTGTLRGVPQLQHGGGIHGFSSYLLYIPGSDTTAAVLYNADGGRPGMQGVSTIANVLAAYAIGKPYPEKKAIAVDAATLKQYEGMYRVDKDVARALRVVDGKLTSQRTGGEAFVLVPVARDVFLFEEGYSRMAFERGADGGIKAMRFFPEDEGPGVLAPRSNEPLPSGRTAIELPAEAFARIAGAYALEGATLTVTNDGSAAKAQLTGQPAFEIFPESASRFFLKVVDAVLVFAPEDGKPATVTLHQGGREMVFKRVD</sequence>
<keyword evidence="4" id="KW-1185">Reference proteome</keyword>
<dbReference type="Gene3D" id="3.40.710.10">
    <property type="entry name" value="DD-peptidase/beta-lactamase superfamily"/>
    <property type="match status" value="1"/>
</dbReference>
<dbReference type="Proteomes" id="UP000515804">
    <property type="component" value="Chromosome"/>
</dbReference>
<name>A0A7G9ST60_9GAMM</name>
<dbReference type="PANTHER" id="PTHR46825:SF9">
    <property type="entry name" value="BETA-LACTAMASE-RELATED DOMAIN-CONTAINING PROTEIN"/>
    <property type="match status" value="1"/>
</dbReference>
<dbReference type="EMBL" id="CP060719">
    <property type="protein sequence ID" value="QNN71035.1"/>
    <property type="molecule type" value="Genomic_DNA"/>
</dbReference>
<dbReference type="AlphaFoldDB" id="A0A7G9ST60"/>
<accession>A0A7G9ST60</accession>
<evidence type="ECO:0000313" key="4">
    <source>
        <dbReference type="Proteomes" id="UP000515804"/>
    </source>
</evidence>
<dbReference type="GO" id="GO:0016787">
    <property type="term" value="F:hydrolase activity"/>
    <property type="evidence" value="ECO:0007669"/>
    <property type="project" value="UniProtKB-KW"/>
</dbReference>
<organism evidence="3 4">
    <name type="scientific">Thermomonas carbonis</name>
    <dbReference type="NCBI Taxonomy" id="1463158"/>
    <lineage>
        <taxon>Bacteria</taxon>
        <taxon>Pseudomonadati</taxon>
        <taxon>Pseudomonadota</taxon>
        <taxon>Gammaproteobacteria</taxon>
        <taxon>Lysobacterales</taxon>
        <taxon>Lysobacteraceae</taxon>
        <taxon>Thermomonas</taxon>
    </lineage>
</organism>
<evidence type="ECO:0000256" key="1">
    <source>
        <dbReference type="SAM" id="SignalP"/>
    </source>
</evidence>
<proteinExistence type="predicted"/>
<keyword evidence="3" id="KW-0378">Hydrolase</keyword>
<dbReference type="InterPro" id="IPR050491">
    <property type="entry name" value="AmpC-like"/>
</dbReference>
<feature type="domain" description="Beta-lactamase-related" evidence="2">
    <location>
        <begin position="41"/>
        <end position="342"/>
    </location>
</feature>
<dbReference type="PANTHER" id="PTHR46825">
    <property type="entry name" value="D-ALANYL-D-ALANINE-CARBOXYPEPTIDASE/ENDOPEPTIDASE AMPH"/>
    <property type="match status" value="1"/>
</dbReference>
<gene>
    <name evidence="3" type="ORF">H9L16_05520</name>
</gene>
<protein>
    <submittedName>
        <fullName evidence="3">Serine hydrolase</fullName>
    </submittedName>
</protein>
<dbReference type="Pfam" id="PF00144">
    <property type="entry name" value="Beta-lactamase"/>
    <property type="match status" value="1"/>
</dbReference>
<evidence type="ECO:0000313" key="3">
    <source>
        <dbReference type="EMBL" id="QNN71035.1"/>
    </source>
</evidence>
<evidence type="ECO:0000259" key="2">
    <source>
        <dbReference type="Pfam" id="PF00144"/>
    </source>
</evidence>
<feature type="signal peptide" evidence="1">
    <location>
        <begin position="1"/>
        <end position="19"/>
    </location>
</feature>
<dbReference type="InterPro" id="IPR012338">
    <property type="entry name" value="Beta-lactam/transpept-like"/>
</dbReference>
<dbReference type="KEGG" id="tcn:H9L16_05520"/>
<feature type="chain" id="PRO_5028969593" evidence="1">
    <location>
        <begin position="20"/>
        <end position="556"/>
    </location>
</feature>
<dbReference type="RefSeq" id="WP_187553550.1">
    <property type="nucleotide sequence ID" value="NZ_BMZL01000001.1"/>
</dbReference>
<reference evidence="3 4" key="1">
    <citation type="submission" date="2020-08" db="EMBL/GenBank/DDBJ databases">
        <title>Genome sequence of Thermomonas carbonis KCTC 42013T.</title>
        <authorList>
            <person name="Hyun D.-W."/>
            <person name="Bae J.-W."/>
        </authorList>
    </citation>
    <scope>NUCLEOTIDE SEQUENCE [LARGE SCALE GENOMIC DNA]</scope>
    <source>
        <strain evidence="3 4">KCTC 42013</strain>
    </source>
</reference>
<keyword evidence="1" id="KW-0732">Signal</keyword>
<dbReference type="InterPro" id="IPR001466">
    <property type="entry name" value="Beta-lactam-related"/>
</dbReference>
<dbReference type="SUPFAM" id="SSF56601">
    <property type="entry name" value="beta-lactamase/transpeptidase-like"/>
    <property type="match status" value="1"/>
</dbReference>